<feature type="domain" description="Protein kinase" evidence="3">
    <location>
        <begin position="22"/>
        <end position="286"/>
    </location>
</feature>
<comment type="subcellular location">
    <subcellularLocation>
        <location evidence="1">Membrane</location>
        <topology evidence="1">Single-pass membrane protein</topology>
    </subcellularLocation>
</comment>
<dbReference type="GO" id="GO:0043709">
    <property type="term" value="P:cell adhesion involved in single-species biofilm formation"/>
    <property type="evidence" value="ECO:0007669"/>
    <property type="project" value="TreeGrafter"/>
</dbReference>
<evidence type="ECO:0000313" key="5">
    <source>
        <dbReference type="EMBL" id="EOD01662.1"/>
    </source>
</evidence>
<dbReference type="eggNOG" id="COG2203">
    <property type="taxonomic scope" value="Bacteria"/>
</dbReference>
<dbReference type="InterPro" id="IPR027417">
    <property type="entry name" value="P-loop_NTPase"/>
</dbReference>
<dbReference type="SUPFAM" id="SSF55781">
    <property type="entry name" value="GAF domain-like"/>
    <property type="match status" value="2"/>
</dbReference>
<dbReference type="InterPro" id="IPR011009">
    <property type="entry name" value="Kinase-like_dom_sf"/>
</dbReference>
<dbReference type="PATRIC" id="fig|1304284.3.peg.262"/>
<dbReference type="GO" id="GO:0052621">
    <property type="term" value="F:diguanylate cyclase activity"/>
    <property type="evidence" value="ECO:0007669"/>
    <property type="project" value="TreeGrafter"/>
</dbReference>
<dbReference type="InterPro" id="IPR029787">
    <property type="entry name" value="Nucleotide_cyclase"/>
</dbReference>
<dbReference type="PROSITE" id="PS50887">
    <property type="entry name" value="GGDEF"/>
    <property type="match status" value="1"/>
</dbReference>
<accession>R1AY99</accession>
<dbReference type="InterPro" id="IPR000719">
    <property type="entry name" value="Prot_kinase_dom"/>
</dbReference>
<keyword evidence="6" id="KW-1185">Reference proteome</keyword>
<dbReference type="FunFam" id="3.30.70.270:FF:000001">
    <property type="entry name" value="Diguanylate cyclase domain protein"/>
    <property type="match status" value="1"/>
</dbReference>
<feature type="repeat" description="TPR" evidence="2">
    <location>
        <begin position="749"/>
        <end position="782"/>
    </location>
</feature>
<dbReference type="Pfam" id="PF00069">
    <property type="entry name" value="Pkinase"/>
    <property type="match status" value="1"/>
</dbReference>
<dbReference type="SUPFAM" id="SSF56112">
    <property type="entry name" value="Protein kinase-like (PK-like)"/>
    <property type="match status" value="1"/>
</dbReference>
<dbReference type="Gene3D" id="3.40.50.300">
    <property type="entry name" value="P-loop containing nucleotide triphosphate hydrolases"/>
    <property type="match status" value="1"/>
</dbReference>
<comment type="caution">
    <text evidence="5">The sequence shown here is derived from an EMBL/GenBank/DDBJ whole genome shotgun (WGS) entry which is preliminary data.</text>
</comment>
<dbReference type="GO" id="GO:0004672">
    <property type="term" value="F:protein kinase activity"/>
    <property type="evidence" value="ECO:0007669"/>
    <property type="project" value="InterPro"/>
</dbReference>
<organism evidence="5 6">
    <name type="scientific">Caldisalinibacter kiritimatiensis</name>
    <dbReference type="NCBI Taxonomy" id="1304284"/>
    <lineage>
        <taxon>Bacteria</taxon>
        <taxon>Bacillati</taxon>
        <taxon>Bacillota</taxon>
        <taxon>Tissierellia</taxon>
        <taxon>Tissierellales</taxon>
        <taxon>Thermohalobacteraceae</taxon>
        <taxon>Caldisalinibacter</taxon>
    </lineage>
</organism>
<dbReference type="Gene3D" id="1.10.510.10">
    <property type="entry name" value="Transferase(Phosphotransferase) domain 1"/>
    <property type="match status" value="1"/>
</dbReference>
<dbReference type="SMART" id="SM00220">
    <property type="entry name" value="S_TKc"/>
    <property type="match status" value="1"/>
</dbReference>
<gene>
    <name evidence="5" type="ORF">L21TH_0268</name>
</gene>
<feature type="domain" description="GGDEF" evidence="4">
    <location>
        <begin position="1508"/>
        <end position="1639"/>
    </location>
</feature>
<evidence type="ECO:0000259" key="4">
    <source>
        <dbReference type="PROSITE" id="PS50887"/>
    </source>
</evidence>
<keyword evidence="2" id="KW-0802">TPR repeat</keyword>
<reference evidence="5 6" key="1">
    <citation type="journal article" date="2015" name="Geomicrobiol. J.">
        <title>Caldisalinibacter kiritimatiensis gen. nov., sp. nov., a moderately thermohalophilic thiosulfate-reducing bacterium from a hypersaline microbial mat.</title>
        <authorList>
            <person name="Ben Hania W."/>
            <person name="Joseph M."/>
            <person name="Fiebig A."/>
            <person name="Bunk B."/>
            <person name="Klenk H.-P."/>
            <person name="Fardeau M.-L."/>
            <person name="Spring S."/>
        </authorList>
    </citation>
    <scope>NUCLEOTIDE SEQUENCE [LARGE SCALE GENOMIC DNA]</scope>
    <source>
        <strain evidence="5 6">L21-TH-D2</strain>
    </source>
</reference>
<evidence type="ECO:0000313" key="6">
    <source>
        <dbReference type="Proteomes" id="UP000013378"/>
    </source>
</evidence>
<dbReference type="GO" id="GO:1902201">
    <property type="term" value="P:negative regulation of bacterial-type flagellum-dependent cell motility"/>
    <property type="evidence" value="ECO:0007669"/>
    <property type="project" value="TreeGrafter"/>
</dbReference>
<dbReference type="Pfam" id="PF13424">
    <property type="entry name" value="TPR_12"/>
    <property type="match status" value="1"/>
</dbReference>
<name>R1AY99_9FIRM</name>
<protein>
    <recommendedName>
        <fullName evidence="7">Diguanylate cyclase</fullName>
    </recommendedName>
</protein>
<dbReference type="SUPFAM" id="SSF55073">
    <property type="entry name" value="Nucleotide cyclase"/>
    <property type="match status" value="1"/>
</dbReference>
<dbReference type="InterPro" id="IPR011990">
    <property type="entry name" value="TPR-like_helical_dom_sf"/>
</dbReference>
<dbReference type="PROSITE" id="PS50011">
    <property type="entry name" value="PROTEIN_KINASE_DOM"/>
    <property type="match status" value="1"/>
</dbReference>
<dbReference type="GO" id="GO:0005524">
    <property type="term" value="F:ATP binding"/>
    <property type="evidence" value="ECO:0007669"/>
    <property type="project" value="InterPro"/>
</dbReference>
<dbReference type="SUPFAM" id="SSF48452">
    <property type="entry name" value="TPR-like"/>
    <property type="match status" value="2"/>
</dbReference>
<dbReference type="Pfam" id="PF13191">
    <property type="entry name" value="AAA_16"/>
    <property type="match status" value="1"/>
</dbReference>
<dbReference type="Gene3D" id="1.25.40.10">
    <property type="entry name" value="Tetratricopeptide repeat domain"/>
    <property type="match status" value="3"/>
</dbReference>
<dbReference type="Pfam" id="PF00990">
    <property type="entry name" value="GGDEF"/>
    <property type="match status" value="1"/>
</dbReference>
<dbReference type="Gene3D" id="3.30.450.40">
    <property type="match status" value="2"/>
</dbReference>
<dbReference type="Pfam" id="PF13181">
    <property type="entry name" value="TPR_8"/>
    <property type="match status" value="1"/>
</dbReference>
<evidence type="ECO:0000259" key="3">
    <source>
        <dbReference type="PROSITE" id="PS50011"/>
    </source>
</evidence>
<dbReference type="eggNOG" id="COG3706">
    <property type="taxonomic scope" value="Bacteria"/>
</dbReference>
<dbReference type="SMART" id="SM00028">
    <property type="entry name" value="TPR"/>
    <property type="match status" value="7"/>
</dbReference>
<dbReference type="InterPro" id="IPR029016">
    <property type="entry name" value="GAF-like_dom_sf"/>
</dbReference>
<dbReference type="SMART" id="SM00267">
    <property type="entry name" value="GGDEF"/>
    <property type="match status" value="1"/>
</dbReference>
<dbReference type="InterPro" id="IPR000160">
    <property type="entry name" value="GGDEF_dom"/>
</dbReference>
<dbReference type="PANTHER" id="PTHR45138:SF9">
    <property type="entry name" value="DIGUANYLATE CYCLASE DGCM-RELATED"/>
    <property type="match status" value="1"/>
</dbReference>
<dbReference type="GO" id="GO:0005886">
    <property type="term" value="C:plasma membrane"/>
    <property type="evidence" value="ECO:0007669"/>
    <property type="project" value="TreeGrafter"/>
</dbReference>
<dbReference type="PANTHER" id="PTHR45138">
    <property type="entry name" value="REGULATORY COMPONENTS OF SENSORY TRANSDUCTION SYSTEM"/>
    <property type="match status" value="1"/>
</dbReference>
<dbReference type="InterPro" id="IPR019734">
    <property type="entry name" value="TPR_rpt"/>
</dbReference>
<dbReference type="InterPro" id="IPR041664">
    <property type="entry name" value="AAA_16"/>
</dbReference>
<evidence type="ECO:0000256" key="2">
    <source>
        <dbReference type="PROSITE-ProRule" id="PRU00339"/>
    </source>
</evidence>
<dbReference type="EMBL" id="ARZA01000040">
    <property type="protein sequence ID" value="EOD01662.1"/>
    <property type="molecule type" value="Genomic_DNA"/>
</dbReference>
<dbReference type="Proteomes" id="UP000013378">
    <property type="component" value="Unassembled WGS sequence"/>
</dbReference>
<dbReference type="Gene3D" id="3.30.70.270">
    <property type="match status" value="1"/>
</dbReference>
<dbReference type="SUPFAM" id="SSF52540">
    <property type="entry name" value="P-loop containing nucleoside triphosphate hydrolases"/>
    <property type="match status" value="1"/>
</dbReference>
<proteinExistence type="predicted"/>
<dbReference type="RefSeq" id="WP_006307083.1">
    <property type="nucleotide sequence ID" value="NZ_ARZA01000040.1"/>
</dbReference>
<dbReference type="CDD" id="cd01949">
    <property type="entry name" value="GGDEF"/>
    <property type="match status" value="1"/>
</dbReference>
<dbReference type="STRING" id="1304284.L21TH_0268"/>
<dbReference type="InterPro" id="IPR043128">
    <property type="entry name" value="Rev_trsase/Diguanyl_cyclase"/>
</dbReference>
<evidence type="ECO:0000256" key="1">
    <source>
        <dbReference type="ARBA" id="ARBA00004167"/>
    </source>
</evidence>
<dbReference type="PROSITE" id="PS50005">
    <property type="entry name" value="TPR"/>
    <property type="match status" value="1"/>
</dbReference>
<sequence>MVRRLLAVGGSEGNMELLNERYKIEDVYKEEENGVVYIARDLFESNKRILLKLLNNDIRNKKVVDYFIENYIFLSSIRHSFILSSYSSDIVKTIDNKRVNKKQYFYTKEYTEAITLSEILKELSLTDIYEIIRQVCIVLSYLHFRGINYQYLNPENIFIIKESNEIKVKLRDIATITEKKIIKSFSEYNNYFIAPEIKEGFEDKNTKSDVYSLGMLVYLLFTKSKGYYDRMQLLNSVKEKLNYELQIELVELVGSMIENDPKRRLDDFKEVIDLFNKLCMKEYPYFYKAQREKLNFKHKIIGRDNEISRFLKINEQFEKRKFNKKMLTINGDSGLGKTRLLKEFEFRLRMQGKRVYFNRISDVDIGELKPIIKILRQILKECKDGLINKYGCELVKIIPEIRFTNNIKSTPILSGNREKLRLYNRIMRFIVDSVEDEPIYILLDDIHNADIETIRLIDYIVRNNEEYPLFFVLTYNEHKLRERMDLKKYVKAWFELEKVESIKVSRLNLQETAELTKNILGISFKPIVFSTRIMKETNGNPRFIEEVIKNLNVIGELFIDVNGDWETDTKNYWDIYIPSDIDEVIKNQVDLLDEGLYEVAKIISVFNTSVSKYILRRVMRIDKDKLDSIIEKLVSMKLLDEMVEDWGYTYDYYNKKIKKYIYHKIPSEERIQLHKTISEHLEELFKEESKGNIDELIHHFTLSKQREKAVDYAIKFAKKMQGLLVSSQSILLWENAYNLLMDIDSINKLEIQVNLGKLYSQQGRNNKALDIYNKAIKLATKLNKKNYIILCKNNISEIYYRKNALDKAEQYAVEAKKLAEEIDDTKGYLKATVLLNRVKFLRGENDGIINNTLKNIDIAMKAKQYFYVGHFYNQLGVAYMLKNSINEAENYLKKSVEYFNKSGETLESNMPINNIGVMYSDYFGDLDKAMEYFQKGLEVCRKYDNIQHEITFLINIGGIRIRKHQYADALEDMKKAAQLADDIEDHNNMFLINLNIALIYLYMAEYDKCFKYYKILKSDYSNMTIDPQNVSRYFGFLSCFYFEFGEWDKAIEYSKKTIESDIELDLNMYIKVETVLQLSKFYKTGVLDKKKVNEVRLKYRYTKFEGEKRESLLMFAHSAIINGDLALARELLEEDKKISESFTSEVLERKRNLLKIYSDKNNIDNLYDKLSELLNECKCQYCYKYKPIINRVLGDIKFRQQEYYEAVKHYVLAIDGIFRLAKQIPNESLKLKYIKTKGIDKIKKRIDKVKGIIFENKGIFDTFEESNNHKSEDYFDFTGLVKLFEKDNKFKATFLDVDINTSTNLKSIDDVITKITNDYEYNLNMILRFIVEQTFAKRGYILYDNESSESLEILASTNNEEITDDIEYIISRVKQSRKGLLINNSFDRKENNFLLPLSDVTKSIICVPIMKNIKRKENVALDRRKSSDLVETDEIIGYIYLETDNLFNRFDNIRYNIVCTLANLAFINIENYKLKISNSIDKMTGVYTRKYFDRVYNKIFNIANSEKASFALIMIDIDKFKNVNDTFGHQKGDEILSSIGNILLNNVRETDLVARYGGEEFAILLPDTGKEGANKVAEKIRKKVEQANLINDNYPLTISLGVSVFPDHSRFKDELVERADQALYHAKETSRNKSVMWTNEISNSTDRLDKLAGIVTGNTVQDQRNVLVIVELINLLQQKLSVEDKIYKYLGRLIEYLAASEGILFILNQENNIDKIYARKRFKDEWETEPRFNKKIIDRVIYNRKGEFLIDWDDIGNIDIVTGNPDWQSIIVVPLINDGTLKGVLQLSVPIKEKEFDYNSYNFVKTASTMLAAVI</sequence>
<dbReference type="NCBIfam" id="TIGR00254">
    <property type="entry name" value="GGDEF"/>
    <property type="match status" value="1"/>
</dbReference>
<evidence type="ECO:0008006" key="7">
    <source>
        <dbReference type="Google" id="ProtNLM"/>
    </source>
</evidence>
<dbReference type="InterPro" id="IPR050469">
    <property type="entry name" value="Diguanylate_Cyclase"/>
</dbReference>
<dbReference type="OrthoDB" id="9805474at2"/>